<name>A0A345HSN3_9ACTN</name>
<dbReference type="SUPFAM" id="SSF47413">
    <property type="entry name" value="lambda repressor-like DNA-binding domains"/>
    <property type="match status" value="1"/>
</dbReference>
<dbReference type="PROSITE" id="PS50943">
    <property type="entry name" value="HTH_CROC1"/>
    <property type="match status" value="1"/>
</dbReference>
<proteinExistence type="predicted"/>
<organism evidence="2 3">
    <name type="scientific">Streptomyces paludis</name>
    <dbReference type="NCBI Taxonomy" id="2282738"/>
    <lineage>
        <taxon>Bacteria</taxon>
        <taxon>Bacillati</taxon>
        <taxon>Actinomycetota</taxon>
        <taxon>Actinomycetes</taxon>
        <taxon>Kitasatosporales</taxon>
        <taxon>Streptomycetaceae</taxon>
        <taxon>Streptomyces</taxon>
    </lineage>
</organism>
<feature type="domain" description="HTH cro/C1-type" evidence="1">
    <location>
        <begin position="3"/>
        <end position="45"/>
    </location>
</feature>
<dbReference type="CDD" id="cd00093">
    <property type="entry name" value="HTH_XRE"/>
    <property type="match status" value="1"/>
</dbReference>
<sequence length="267" mass="30146">MRLRELRKAGSLTGAQLAELLGWTQSKVSKLENGRQTATAEDLRRWAVAVERPDVAGELTSRLAGLESHMRSWRRQLATGHKAVQETLNTEFDRTRTFRAWEGSMIVGSLQTADYARHIFSRYTDLHQSPRDTEDAVRARMKRQAGLYEAGNKYRIILWEAALHALVCPPSVLAAQLDRLAGVIGMDTVELGIIPFSAPLRIPPANAFWIFDERLVIVEDWHAELWVEDRAGIATYLRVWDMLNGSAVYGADAHRIITRAGRMLDAR</sequence>
<dbReference type="EMBL" id="CP031194">
    <property type="protein sequence ID" value="AXG79707.1"/>
    <property type="molecule type" value="Genomic_DNA"/>
</dbReference>
<dbReference type="InterPro" id="IPR010982">
    <property type="entry name" value="Lambda_DNA-bd_dom_sf"/>
</dbReference>
<gene>
    <name evidence="2" type="ORF">DVK44_20940</name>
</gene>
<dbReference type="RefSeq" id="WP_114661036.1">
    <property type="nucleotide sequence ID" value="NZ_CP031194.1"/>
</dbReference>
<dbReference type="Pfam" id="PF13560">
    <property type="entry name" value="HTH_31"/>
    <property type="match status" value="1"/>
</dbReference>
<dbReference type="InterPro" id="IPR001387">
    <property type="entry name" value="Cro/C1-type_HTH"/>
</dbReference>
<evidence type="ECO:0000313" key="2">
    <source>
        <dbReference type="EMBL" id="AXG79707.1"/>
    </source>
</evidence>
<dbReference type="Proteomes" id="UP000253868">
    <property type="component" value="Chromosome"/>
</dbReference>
<protein>
    <submittedName>
        <fullName evidence="2">XRE family transcriptional regulator</fullName>
    </submittedName>
</protein>
<reference evidence="3" key="1">
    <citation type="submission" date="2018-07" db="EMBL/GenBank/DDBJ databases">
        <authorList>
            <person name="Zhao J."/>
        </authorList>
    </citation>
    <scope>NUCLEOTIDE SEQUENCE [LARGE SCALE GENOMIC DNA]</scope>
    <source>
        <strain evidence="3">GSSD-12</strain>
    </source>
</reference>
<dbReference type="InterPro" id="IPR043917">
    <property type="entry name" value="DUF5753"/>
</dbReference>
<dbReference type="OrthoDB" id="4966777at2"/>
<dbReference type="Gene3D" id="1.10.260.40">
    <property type="entry name" value="lambda repressor-like DNA-binding domains"/>
    <property type="match status" value="1"/>
</dbReference>
<accession>A0A345HSN3</accession>
<dbReference type="Pfam" id="PF19054">
    <property type="entry name" value="DUF5753"/>
    <property type="match status" value="1"/>
</dbReference>
<evidence type="ECO:0000259" key="1">
    <source>
        <dbReference type="PROSITE" id="PS50943"/>
    </source>
</evidence>
<keyword evidence="3" id="KW-1185">Reference proteome</keyword>
<dbReference type="SMART" id="SM00530">
    <property type="entry name" value="HTH_XRE"/>
    <property type="match status" value="1"/>
</dbReference>
<evidence type="ECO:0000313" key="3">
    <source>
        <dbReference type="Proteomes" id="UP000253868"/>
    </source>
</evidence>
<dbReference type="KEGG" id="spad:DVK44_20940"/>
<dbReference type="AlphaFoldDB" id="A0A345HSN3"/>
<dbReference type="GO" id="GO:0003677">
    <property type="term" value="F:DNA binding"/>
    <property type="evidence" value="ECO:0007669"/>
    <property type="project" value="InterPro"/>
</dbReference>